<comment type="caution">
    <text evidence="1">The sequence shown here is derived from an EMBL/GenBank/DDBJ whole genome shotgun (WGS) entry which is preliminary data.</text>
</comment>
<dbReference type="EMBL" id="JROU02000173">
    <property type="protein sequence ID" value="OEH80187.1"/>
    <property type="molecule type" value="Genomic_DNA"/>
</dbReference>
<gene>
    <name evidence="1" type="ORF">cyc_03625</name>
</gene>
<dbReference type="Proteomes" id="UP000095192">
    <property type="component" value="Unassembled WGS sequence"/>
</dbReference>
<proteinExistence type="predicted"/>
<evidence type="ECO:0000313" key="2">
    <source>
        <dbReference type="Proteomes" id="UP000095192"/>
    </source>
</evidence>
<name>A0A1D3D9Q3_9EIME</name>
<sequence length="125" mass="14063">MSEVTDAQHRGLDLCLQRLTSSLYGLMDAALVNEDGHLASLTVDTFLMEAHIISILPLLLLQINSCRWLLSLAADLDANRVLHAPNSKKKGDSQRNMEKIRLLQQQLEQDRKDGLLPFPSIVQQF</sequence>
<evidence type="ECO:0000313" key="1">
    <source>
        <dbReference type="EMBL" id="OEH80187.1"/>
    </source>
</evidence>
<accession>A0A1D3D9Q3</accession>
<dbReference type="InParanoid" id="A0A1D3D9Q3"/>
<keyword evidence="2" id="KW-1185">Reference proteome</keyword>
<organism evidence="1 2">
    <name type="scientific">Cyclospora cayetanensis</name>
    <dbReference type="NCBI Taxonomy" id="88456"/>
    <lineage>
        <taxon>Eukaryota</taxon>
        <taxon>Sar</taxon>
        <taxon>Alveolata</taxon>
        <taxon>Apicomplexa</taxon>
        <taxon>Conoidasida</taxon>
        <taxon>Coccidia</taxon>
        <taxon>Eucoccidiorida</taxon>
        <taxon>Eimeriorina</taxon>
        <taxon>Eimeriidae</taxon>
        <taxon>Cyclospora</taxon>
    </lineage>
</organism>
<dbReference type="VEuPathDB" id="ToxoDB:LOC34620290"/>
<reference evidence="1 2" key="1">
    <citation type="journal article" date="2016" name="BMC Genomics">
        <title>Comparative genomics reveals Cyclospora cayetanensis possesses coccidia-like metabolism and invasion components but unique surface antigens.</title>
        <authorList>
            <person name="Liu S."/>
            <person name="Wang L."/>
            <person name="Zheng H."/>
            <person name="Xu Z."/>
            <person name="Roellig D.M."/>
            <person name="Li N."/>
            <person name="Frace M.A."/>
            <person name="Tang K."/>
            <person name="Arrowood M.J."/>
            <person name="Moss D.M."/>
            <person name="Zhang L."/>
            <person name="Feng Y."/>
            <person name="Xiao L."/>
        </authorList>
    </citation>
    <scope>NUCLEOTIDE SEQUENCE [LARGE SCALE GENOMIC DNA]</scope>
    <source>
        <strain evidence="1 2">CHN_HEN01</strain>
    </source>
</reference>
<protein>
    <submittedName>
        <fullName evidence="1">Uncharacterized protein</fullName>
    </submittedName>
</protein>
<dbReference type="AlphaFoldDB" id="A0A1D3D9Q3"/>
<dbReference type="VEuPathDB" id="ToxoDB:cyc_03625"/>